<dbReference type="InterPro" id="IPR013260">
    <property type="entry name" value="mRNA_splic_SYF2"/>
</dbReference>
<dbReference type="Pfam" id="PF08231">
    <property type="entry name" value="SYF2"/>
    <property type="match status" value="1"/>
</dbReference>
<keyword evidence="3 7" id="KW-0507">mRNA processing</keyword>
<evidence type="ECO:0000256" key="4">
    <source>
        <dbReference type="ARBA" id="ARBA00022728"/>
    </source>
</evidence>
<evidence type="ECO:0000256" key="8">
    <source>
        <dbReference type="SAM" id="MobiDB-lite"/>
    </source>
</evidence>
<comment type="subunit">
    <text evidence="7">May be part of a spliceosome complex.</text>
</comment>
<evidence type="ECO:0000256" key="2">
    <source>
        <dbReference type="ARBA" id="ARBA00010028"/>
    </source>
</evidence>
<evidence type="ECO:0000256" key="7">
    <source>
        <dbReference type="RuleBase" id="RU367148"/>
    </source>
</evidence>
<gene>
    <name evidence="9" type="ORF">MHBO_004240</name>
</gene>
<dbReference type="EMBL" id="JBDODL010003496">
    <property type="protein sequence ID" value="MES1922715.1"/>
    <property type="molecule type" value="Genomic_DNA"/>
</dbReference>
<reference evidence="9 10" key="1">
    <citation type="journal article" date="2024" name="BMC Biol.">
        <title>Comparative genomics of Ascetosporea gives new insight into the evolutionary basis for animal parasitism in Rhizaria.</title>
        <authorList>
            <person name="Hiltunen Thoren M."/>
            <person name="Onut-Brannstrom I."/>
            <person name="Alfjorden A."/>
            <person name="Peckova H."/>
            <person name="Swords F."/>
            <person name="Hooper C."/>
            <person name="Holzer A.S."/>
            <person name="Bass D."/>
            <person name="Burki F."/>
        </authorList>
    </citation>
    <scope>NUCLEOTIDE SEQUENCE [LARGE SCALE GENOMIC DNA]</scope>
    <source>
        <strain evidence="9">20-A016</strain>
    </source>
</reference>
<comment type="subcellular location">
    <subcellularLocation>
        <location evidence="1 7">Nucleus</location>
    </subcellularLocation>
</comment>
<evidence type="ECO:0000256" key="6">
    <source>
        <dbReference type="ARBA" id="ARBA00023242"/>
    </source>
</evidence>
<dbReference type="PANTHER" id="PTHR13264">
    <property type="entry name" value="GCIP-INTERACTING PROTEIN P29"/>
    <property type="match status" value="1"/>
</dbReference>
<evidence type="ECO:0000256" key="3">
    <source>
        <dbReference type="ARBA" id="ARBA00022664"/>
    </source>
</evidence>
<accession>A0ABV2ASQ8</accession>
<name>A0ABV2ASQ8_9EUKA</name>
<evidence type="ECO:0000313" key="10">
    <source>
        <dbReference type="Proteomes" id="UP001439008"/>
    </source>
</evidence>
<feature type="non-terminal residue" evidence="9">
    <location>
        <position position="1"/>
    </location>
</feature>
<evidence type="ECO:0000256" key="1">
    <source>
        <dbReference type="ARBA" id="ARBA00004123"/>
    </source>
</evidence>
<keyword evidence="10" id="KW-1185">Reference proteome</keyword>
<evidence type="ECO:0000256" key="5">
    <source>
        <dbReference type="ARBA" id="ARBA00023187"/>
    </source>
</evidence>
<comment type="similarity">
    <text evidence="2 7">Belongs to the SYF2 family.</text>
</comment>
<comment type="function">
    <text evidence="7">Involved in pre-mRNA splicing.</text>
</comment>
<proteinExistence type="inferred from homology"/>
<evidence type="ECO:0000313" key="9">
    <source>
        <dbReference type="EMBL" id="MES1922715.1"/>
    </source>
</evidence>
<feature type="region of interest" description="Disordered" evidence="8">
    <location>
        <begin position="38"/>
        <end position="69"/>
    </location>
</feature>
<keyword evidence="5 7" id="KW-0508">mRNA splicing</keyword>
<comment type="caution">
    <text evidence="9">The sequence shown here is derived from an EMBL/GenBank/DDBJ whole genome shotgun (WGS) entry which is preliminary data.</text>
</comment>
<keyword evidence="6 7" id="KW-0539">Nucleus</keyword>
<dbReference type="PANTHER" id="PTHR13264:SF5">
    <property type="entry name" value="PRE-MRNA-SPLICING FACTOR SYF2"/>
    <property type="match status" value="1"/>
</dbReference>
<protein>
    <recommendedName>
        <fullName evidence="7">Pre-mRNA-splicing factor SYF2</fullName>
    </recommendedName>
</protein>
<keyword evidence="4 7" id="KW-0747">Spliceosome</keyword>
<organism evidence="9 10">
    <name type="scientific">Bonamia ostreae</name>
    <dbReference type="NCBI Taxonomy" id="126728"/>
    <lineage>
        <taxon>Eukaryota</taxon>
        <taxon>Sar</taxon>
        <taxon>Rhizaria</taxon>
        <taxon>Endomyxa</taxon>
        <taxon>Ascetosporea</taxon>
        <taxon>Haplosporida</taxon>
        <taxon>Bonamia</taxon>
    </lineage>
</organism>
<dbReference type="Proteomes" id="UP001439008">
    <property type="component" value="Unassembled WGS sequence"/>
</dbReference>
<sequence length="208" mass="24652">KRKLETEKPENLVVGPDLSKMSEREKKFYKLKLQFRSSAKKTKREVLYEQNRNKRNSKNISQNTPRKKRIYSLTAADAKNLYDKQDLKARRRKNNGEKDHAFSAYLRKVEVLDDGGLPIQNEKELVNAEDLSIPNKVRNDKTDVDKMVAEIEEARSKRHTFSRRRKYDEEKDIHYINRRNEAFNNKVSRAFDKYTFEIKANLERGTAL</sequence>